<dbReference type="Pfam" id="PF25809">
    <property type="entry name" value="STEEP1"/>
    <property type="match status" value="1"/>
</dbReference>
<dbReference type="PANTHER" id="PTHR46355">
    <property type="entry name" value="UPF0428 PROTEIN CXORF56"/>
    <property type="match status" value="1"/>
</dbReference>
<keyword evidence="4" id="KW-1185">Reference proteome</keyword>
<gene>
    <name evidence="3" type="ORF">HMPREF1541_00921</name>
</gene>
<evidence type="ECO:0000313" key="3">
    <source>
        <dbReference type="EMBL" id="ETN46732.1"/>
    </source>
</evidence>
<reference evidence="3 4" key="1">
    <citation type="submission" date="2013-03" db="EMBL/GenBank/DDBJ databases">
        <title>The Genome Sequence of Phialophora europaea CBS 101466.</title>
        <authorList>
            <consortium name="The Broad Institute Genomics Platform"/>
            <person name="Cuomo C."/>
            <person name="de Hoog S."/>
            <person name="Gorbushina A."/>
            <person name="Walker B."/>
            <person name="Young S.K."/>
            <person name="Zeng Q."/>
            <person name="Gargeya S."/>
            <person name="Fitzgerald M."/>
            <person name="Haas B."/>
            <person name="Abouelleil A."/>
            <person name="Allen A.W."/>
            <person name="Alvarado L."/>
            <person name="Arachchi H.M."/>
            <person name="Berlin A.M."/>
            <person name="Chapman S.B."/>
            <person name="Gainer-Dewar J."/>
            <person name="Goldberg J."/>
            <person name="Griggs A."/>
            <person name="Gujja S."/>
            <person name="Hansen M."/>
            <person name="Howarth C."/>
            <person name="Imamovic A."/>
            <person name="Ireland A."/>
            <person name="Larimer J."/>
            <person name="McCowan C."/>
            <person name="Murphy C."/>
            <person name="Pearson M."/>
            <person name="Poon T.W."/>
            <person name="Priest M."/>
            <person name="Roberts A."/>
            <person name="Saif S."/>
            <person name="Shea T."/>
            <person name="Sisk P."/>
            <person name="Sykes S."/>
            <person name="Wortman J."/>
            <person name="Nusbaum C."/>
            <person name="Birren B."/>
        </authorList>
    </citation>
    <scope>NUCLEOTIDE SEQUENCE [LARGE SCALE GENOMIC DNA]</scope>
    <source>
        <strain evidence="3 4">CBS 101466</strain>
    </source>
</reference>
<dbReference type="GO" id="GO:0006888">
    <property type="term" value="P:endoplasmic reticulum to Golgi vesicle-mediated transport"/>
    <property type="evidence" value="ECO:0007669"/>
    <property type="project" value="TreeGrafter"/>
</dbReference>
<proteinExistence type="inferred from homology"/>
<evidence type="ECO:0000256" key="1">
    <source>
        <dbReference type="ARBA" id="ARBA00024205"/>
    </source>
</evidence>
<dbReference type="VEuPathDB" id="FungiDB:HMPREF1541_00921"/>
<dbReference type="InterPro" id="IPR029704">
    <property type="entry name" value="STEEP-like"/>
</dbReference>
<accession>W2SDF5</accession>
<dbReference type="InterPro" id="IPR057965">
    <property type="entry name" value="STEEP1_dom"/>
</dbReference>
<dbReference type="Proteomes" id="UP000030752">
    <property type="component" value="Unassembled WGS sequence"/>
</dbReference>
<evidence type="ECO:0000313" key="4">
    <source>
        <dbReference type="Proteomes" id="UP000030752"/>
    </source>
</evidence>
<dbReference type="PANTHER" id="PTHR46355:SF1">
    <property type="entry name" value="STING ER EXIT PROTEIN"/>
    <property type="match status" value="1"/>
</dbReference>
<comment type="similarity">
    <text evidence="1">Belongs to the STEEP1 family.</text>
</comment>
<name>W2SDF5_CYPE1</name>
<dbReference type="GO" id="GO:0005737">
    <property type="term" value="C:cytoplasm"/>
    <property type="evidence" value="ECO:0007669"/>
    <property type="project" value="GOC"/>
</dbReference>
<dbReference type="RefSeq" id="XP_008711444.1">
    <property type="nucleotide sequence ID" value="XM_008713222.1"/>
</dbReference>
<feature type="domain" description="STEEP1" evidence="2">
    <location>
        <begin position="10"/>
        <end position="122"/>
    </location>
</feature>
<dbReference type="OrthoDB" id="418131at2759"/>
<sequence length="136" mass="14988">MEDSANHPVEVNTYHCICTTLVLAIPYKLDSLPARAAPAQDQSAILPLTAKTDANTESRLQNITEDRKHLVVRREDGFEKRTILRCNRCHLVIGYKLAEDSSDANVAYILPGGLVTTDDMQKGNTPPTPAWATEKA</sequence>
<dbReference type="InParanoid" id="W2SDF5"/>
<dbReference type="HOGENOM" id="CLU_099097_1_0_1"/>
<dbReference type="GO" id="GO:0090158">
    <property type="term" value="P:endoplasmic reticulum membrane organization"/>
    <property type="evidence" value="ECO:0007669"/>
    <property type="project" value="TreeGrafter"/>
</dbReference>
<protein>
    <recommendedName>
        <fullName evidence="2">STEEP1 domain-containing protein</fullName>
    </recommendedName>
</protein>
<dbReference type="GeneID" id="19968260"/>
<evidence type="ECO:0000259" key="2">
    <source>
        <dbReference type="Pfam" id="PF25809"/>
    </source>
</evidence>
<organism evidence="3 4">
    <name type="scientific">Cyphellophora europaea (strain CBS 101466)</name>
    <name type="common">Phialophora europaea</name>
    <dbReference type="NCBI Taxonomy" id="1220924"/>
    <lineage>
        <taxon>Eukaryota</taxon>
        <taxon>Fungi</taxon>
        <taxon>Dikarya</taxon>
        <taxon>Ascomycota</taxon>
        <taxon>Pezizomycotina</taxon>
        <taxon>Eurotiomycetes</taxon>
        <taxon>Chaetothyriomycetidae</taxon>
        <taxon>Chaetothyriales</taxon>
        <taxon>Cyphellophoraceae</taxon>
        <taxon>Cyphellophora</taxon>
    </lineage>
</organism>
<dbReference type="STRING" id="1220924.W2SDF5"/>
<dbReference type="AlphaFoldDB" id="W2SDF5"/>
<dbReference type="EMBL" id="KB822711">
    <property type="protein sequence ID" value="ETN46732.1"/>
    <property type="molecule type" value="Genomic_DNA"/>
</dbReference>
<dbReference type="eggNOG" id="ENOG502SEMD">
    <property type="taxonomic scope" value="Eukaryota"/>
</dbReference>